<evidence type="ECO:0000256" key="7">
    <source>
        <dbReference type="ARBA" id="ARBA00022729"/>
    </source>
</evidence>
<evidence type="ECO:0000256" key="13">
    <source>
        <dbReference type="PIRSR" id="PIRSR618044-1"/>
    </source>
</evidence>
<accession>S0KY45</accession>
<dbReference type="InterPro" id="IPR001967">
    <property type="entry name" value="Peptidase_S11_N"/>
</dbReference>
<evidence type="ECO:0000256" key="11">
    <source>
        <dbReference type="ARBA" id="ARBA00023316"/>
    </source>
</evidence>
<evidence type="ECO:0000256" key="12">
    <source>
        <dbReference type="ARBA" id="ARBA00034000"/>
    </source>
</evidence>
<dbReference type="OrthoDB" id="9791132at2"/>
<dbReference type="RefSeq" id="WP_016182411.1">
    <property type="nucleotide sequence ID" value="NZ_JXKI01000002.1"/>
</dbReference>
<evidence type="ECO:0000256" key="3">
    <source>
        <dbReference type="ARBA" id="ARBA00007164"/>
    </source>
</evidence>
<dbReference type="Gene3D" id="2.60.410.10">
    <property type="entry name" value="D-Ala-D-Ala carboxypeptidase, C-terminal domain"/>
    <property type="match status" value="1"/>
</dbReference>
<keyword evidence="10" id="KW-0573">Peptidoglycan synthesis</keyword>
<dbReference type="SUPFAM" id="SSF69189">
    <property type="entry name" value="Penicillin-binding protein associated domain"/>
    <property type="match status" value="1"/>
</dbReference>
<dbReference type="Gene3D" id="3.40.710.10">
    <property type="entry name" value="DD-peptidase/beta-lactamase superfamily"/>
    <property type="match status" value="1"/>
</dbReference>
<protein>
    <recommendedName>
        <fullName evidence="4">serine-type D-Ala-D-Ala carboxypeptidase</fullName>
        <ecNumber evidence="4">3.4.16.4</ecNumber>
    </recommendedName>
</protein>
<keyword evidence="6" id="KW-0645">Protease</keyword>
<keyword evidence="11" id="KW-0961">Cell wall biogenesis/degradation</keyword>
<dbReference type="InterPro" id="IPR015956">
    <property type="entry name" value="Peniciliin-bd_prot_C_sf"/>
</dbReference>
<dbReference type="Proteomes" id="UP000014113">
    <property type="component" value="Unassembled WGS sequence"/>
</dbReference>
<evidence type="ECO:0000256" key="14">
    <source>
        <dbReference type="PIRSR" id="PIRSR618044-2"/>
    </source>
</evidence>
<dbReference type="InterPro" id="IPR012907">
    <property type="entry name" value="Peptidase_S11_C"/>
</dbReference>
<dbReference type="STRING" id="1121865.OMW_00245"/>
<comment type="similarity">
    <text evidence="3 15">Belongs to the peptidase S11 family.</text>
</comment>
<proteinExistence type="inferred from homology"/>
<reference evidence="17 18" key="1">
    <citation type="submission" date="2013-03" db="EMBL/GenBank/DDBJ databases">
        <title>The Genome Sequence of Enterococcus columbae ATCC_51263 (PacBio/Illumina hybrid assembly).</title>
        <authorList>
            <consortium name="The Broad Institute Genomics Platform"/>
            <consortium name="The Broad Institute Genome Sequencing Center for Infectious Disease"/>
            <person name="Earl A."/>
            <person name="Russ C."/>
            <person name="Gilmore M."/>
            <person name="Surin D."/>
            <person name="Walker B."/>
            <person name="Young S."/>
            <person name="Zeng Q."/>
            <person name="Gargeya S."/>
            <person name="Fitzgerald M."/>
            <person name="Haas B."/>
            <person name="Abouelleil A."/>
            <person name="Allen A.W."/>
            <person name="Alvarado L."/>
            <person name="Arachchi H.M."/>
            <person name="Berlin A.M."/>
            <person name="Chapman S.B."/>
            <person name="Gainer-Dewar J."/>
            <person name="Goldberg J."/>
            <person name="Griggs A."/>
            <person name="Gujja S."/>
            <person name="Hansen M."/>
            <person name="Howarth C."/>
            <person name="Imamovic A."/>
            <person name="Ireland A."/>
            <person name="Larimer J."/>
            <person name="McCowan C."/>
            <person name="Murphy C."/>
            <person name="Pearson M."/>
            <person name="Poon T.W."/>
            <person name="Priest M."/>
            <person name="Roberts A."/>
            <person name="Saif S."/>
            <person name="Shea T."/>
            <person name="Sisk P."/>
            <person name="Sykes S."/>
            <person name="Wortman J."/>
            <person name="Nusbaum C."/>
            <person name="Birren B."/>
        </authorList>
    </citation>
    <scope>NUCLEOTIDE SEQUENCE [LARGE SCALE GENOMIC DNA]</scope>
    <source>
        <strain evidence="17 18">ATCC 51263</strain>
    </source>
</reference>
<evidence type="ECO:0000256" key="4">
    <source>
        <dbReference type="ARBA" id="ARBA00012448"/>
    </source>
</evidence>
<dbReference type="PANTHER" id="PTHR21581:SF11">
    <property type="entry name" value="D-ALANYL-D-ALANINE CARBOXYPEPTIDASE DACA"/>
    <property type="match status" value="1"/>
</dbReference>
<dbReference type="SUPFAM" id="SSF56601">
    <property type="entry name" value="beta-lactamase/transpeptidase-like"/>
    <property type="match status" value="1"/>
</dbReference>
<feature type="domain" description="Peptidase S11 D-Ala-D-Ala carboxypeptidase A C-terminal" evidence="16">
    <location>
        <begin position="310"/>
        <end position="420"/>
    </location>
</feature>
<dbReference type="eggNOG" id="COG1686">
    <property type="taxonomic scope" value="Bacteria"/>
</dbReference>
<dbReference type="GO" id="GO:0006508">
    <property type="term" value="P:proteolysis"/>
    <property type="evidence" value="ECO:0007669"/>
    <property type="project" value="UniProtKB-KW"/>
</dbReference>
<dbReference type="UniPathway" id="UPA00219"/>
<dbReference type="PRINTS" id="PR00725">
    <property type="entry name" value="DADACBPTASE1"/>
</dbReference>
<evidence type="ECO:0000256" key="5">
    <source>
        <dbReference type="ARBA" id="ARBA00022645"/>
    </source>
</evidence>
<dbReference type="MEROPS" id="S11.006"/>
<evidence type="ECO:0000256" key="8">
    <source>
        <dbReference type="ARBA" id="ARBA00022801"/>
    </source>
</evidence>
<dbReference type="InterPro" id="IPR037167">
    <property type="entry name" value="Peptidase_S11_C_sf"/>
</dbReference>
<comment type="function">
    <text evidence="1">Removes C-terminal D-alanyl residues from sugar-peptide cell wall precursors.</text>
</comment>
<name>S0KY45_9ENTE</name>
<evidence type="ECO:0000313" key="18">
    <source>
        <dbReference type="Proteomes" id="UP000014113"/>
    </source>
</evidence>
<dbReference type="GO" id="GO:0009002">
    <property type="term" value="F:serine-type D-Ala-D-Ala carboxypeptidase activity"/>
    <property type="evidence" value="ECO:0007669"/>
    <property type="project" value="UniProtKB-EC"/>
</dbReference>
<dbReference type="Pfam" id="PF00768">
    <property type="entry name" value="Peptidase_S11"/>
    <property type="match status" value="1"/>
</dbReference>
<evidence type="ECO:0000256" key="2">
    <source>
        <dbReference type="ARBA" id="ARBA00004752"/>
    </source>
</evidence>
<keyword evidence="5" id="KW-0121">Carboxypeptidase</keyword>
<dbReference type="EC" id="3.4.16.4" evidence="4"/>
<evidence type="ECO:0000259" key="16">
    <source>
        <dbReference type="SMART" id="SM00936"/>
    </source>
</evidence>
<feature type="active site" description="Proton acceptor" evidence="13">
    <location>
        <position position="70"/>
    </location>
</feature>
<gene>
    <name evidence="17" type="ORF">I568_00843</name>
</gene>
<dbReference type="InterPro" id="IPR012338">
    <property type="entry name" value="Beta-lactam/transpept-like"/>
</dbReference>
<dbReference type="PATRIC" id="fig|1121865.3.peg.237"/>
<evidence type="ECO:0000256" key="10">
    <source>
        <dbReference type="ARBA" id="ARBA00022984"/>
    </source>
</evidence>
<evidence type="ECO:0000256" key="9">
    <source>
        <dbReference type="ARBA" id="ARBA00022960"/>
    </source>
</evidence>
<dbReference type="GO" id="GO:0009252">
    <property type="term" value="P:peptidoglycan biosynthetic process"/>
    <property type="evidence" value="ECO:0007669"/>
    <property type="project" value="UniProtKB-UniPathway"/>
</dbReference>
<dbReference type="EMBL" id="ASWJ01000004">
    <property type="protein sequence ID" value="EOW84349.1"/>
    <property type="molecule type" value="Genomic_DNA"/>
</dbReference>
<sequence>MKFKQKIIFTLLIAVGIFIGWVHPVMADDDSTTSTFSINAKAAIAVDAQSGKIFYSQDAKTPLPIASISKIISILVVEDQLKAGKLSLQDTVTISPEIAAISVHPDLSNVALTAGQSYTVEELIHASLIQSANAAIMALAEKVAGSQDKFVDMMKETLIKLGIKDAKIVNVSGLNNSYLGDMIYPGSSAEDENELSAQDVAIVARHLINTYPEVLQISQITQETFGANTATPTIMTNWNRMLPGFSDEKSGVDGLKTGTTDLAGACFVGTITKDNRRVITVVLHANDHPNNSSARFIETSKLMDYALEQWQYVEVLPKNQALPNLKQINVIDGKEQKVPVANQEPITLWVQNGTDLKNIQYSYQLSGKAISDQQLIAPAASGTIVGQIIPKNPTDPYGYLTKDLEKATYGKIITTQKVEKANFLVIFGRKVKAFFTNLF</sequence>
<evidence type="ECO:0000256" key="6">
    <source>
        <dbReference type="ARBA" id="ARBA00022670"/>
    </source>
</evidence>
<organism evidence="17 18">
    <name type="scientific">Enterococcus columbae DSM 7374 = ATCC 51263</name>
    <dbReference type="NCBI Taxonomy" id="1121865"/>
    <lineage>
        <taxon>Bacteria</taxon>
        <taxon>Bacillati</taxon>
        <taxon>Bacillota</taxon>
        <taxon>Bacilli</taxon>
        <taxon>Lactobacillales</taxon>
        <taxon>Enterococcaceae</taxon>
        <taxon>Enterococcus</taxon>
    </lineage>
</organism>
<dbReference type="AlphaFoldDB" id="S0KY45"/>
<evidence type="ECO:0000256" key="1">
    <source>
        <dbReference type="ARBA" id="ARBA00003217"/>
    </source>
</evidence>
<dbReference type="GO" id="GO:0071555">
    <property type="term" value="P:cell wall organization"/>
    <property type="evidence" value="ECO:0007669"/>
    <property type="project" value="UniProtKB-KW"/>
</dbReference>
<keyword evidence="9" id="KW-0133">Cell shape</keyword>
<keyword evidence="18" id="KW-1185">Reference proteome</keyword>
<evidence type="ECO:0000313" key="17">
    <source>
        <dbReference type="EMBL" id="EOW84349.1"/>
    </source>
</evidence>
<comment type="catalytic activity">
    <reaction evidence="12">
        <text>Preferential cleavage: (Ac)2-L-Lys-D-Ala-|-D-Ala. Also transpeptidation of peptidyl-alanyl moieties that are N-acyl substituents of D-alanine.</text>
        <dbReference type="EC" id="3.4.16.4"/>
    </reaction>
</comment>
<dbReference type="GO" id="GO:0008360">
    <property type="term" value="P:regulation of cell shape"/>
    <property type="evidence" value="ECO:0007669"/>
    <property type="project" value="UniProtKB-KW"/>
</dbReference>
<feature type="active site" description="Proton acceptor" evidence="13">
    <location>
        <position position="67"/>
    </location>
</feature>
<evidence type="ECO:0000256" key="15">
    <source>
        <dbReference type="RuleBase" id="RU004016"/>
    </source>
</evidence>
<dbReference type="Pfam" id="PF07943">
    <property type="entry name" value="PBP5_C"/>
    <property type="match status" value="1"/>
</dbReference>
<comment type="caution">
    <text evidence="17">The sequence shown here is derived from an EMBL/GenBank/DDBJ whole genome shotgun (WGS) entry which is preliminary data.</text>
</comment>
<keyword evidence="7" id="KW-0732">Signal</keyword>
<dbReference type="PANTHER" id="PTHR21581">
    <property type="entry name" value="D-ALANYL-D-ALANINE CARBOXYPEPTIDASE"/>
    <property type="match status" value="1"/>
</dbReference>
<feature type="active site" evidence="13">
    <location>
        <position position="131"/>
    </location>
</feature>
<keyword evidence="8" id="KW-0378">Hydrolase</keyword>
<dbReference type="InterPro" id="IPR018044">
    <property type="entry name" value="Peptidase_S11"/>
</dbReference>
<dbReference type="SMART" id="SM00936">
    <property type="entry name" value="PBP5_C"/>
    <property type="match status" value="1"/>
</dbReference>
<comment type="pathway">
    <text evidence="2">Cell wall biogenesis; peptidoglycan biosynthesis.</text>
</comment>
<feature type="binding site" evidence="14">
    <location>
        <position position="256"/>
    </location>
    <ligand>
        <name>substrate</name>
    </ligand>
</feature>